<evidence type="ECO:0000313" key="3">
    <source>
        <dbReference type="Proteomes" id="UP000674179"/>
    </source>
</evidence>
<sequence>MSARLRHSLPPPQQPGACIIRNPSTHARRTSAAPQSSKPVGRHQPPVSSSSSAANVGPHEARPRTRGPAPLLFRDEPIATPRKGGYLRRRENRSRIQSVFPPRMAPSGREKGRESGAGCGRKGLCAHRPPPQWLVNLTAGAERREIDLEEEARVSCTPSLFKAEFFLNLSTPAPLLQS</sequence>
<dbReference type="RefSeq" id="XP_067688147.1">
    <property type="nucleotide sequence ID" value="XM_067832044.1"/>
</dbReference>
<name>A0A836KHA6_LEIEN</name>
<feature type="region of interest" description="Disordered" evidence="1">
    <location>
        <begin position="1"/>
        <end position="123"/>
    </location>
</feature>
<protein>
    <submittedName>
        <fullName evidence="2">Uncharacterized protein</fullName>
    </submittedName>
</protein>
<evidence type="ECO:0000256" key="1">
    <source>
        <dbReference type="SAM" id="MobiDB-lite"/>
    </source>
</evidence>
<gene>
    <name evidence="2" type="ORF">CUR178_00253</name>
</gene>
<dbReference type="Proteomes" id="UP000674179">
    <property type="component" value="Chromosome 36"/>
</dbReference>
<proteinExistence type="predicted"/>
<organism evidence="2 3">
    <name type="scientific">Leishmania enriettii</name>
    <dbReference type="NCBI Taxonomy" id="5663"/>
    <lineage>
        <taxon>Eukaryota</taxon>
        <taxon>Discoba</taxon>
        <taxon>Euglenozoa</taxon>
        <taxon>Kinetoplastea</taxon>
        <taxon>Metakinetoplastina</taxon>
        <taxon>Trypanosomatida</taxon>
        <taxon>Trypanosomatidae</taxon>
        <taxon>Leishmaniinae</taxon>
        <taxon>Leishmania</taxon>
    </lineage>
</organism>
<comment type="caution">
    <text evidence="2">The sequence shown here is derived from an EMBL/GenBank/DDBJ whole genome shotgun (WGS) entry which is preliminary data.</text>
</comment>
<keyword evidence="3" id="KW-1185">Reference proteome</keyword>
<reference evidence="2 3" key="1">
    <citation type="submission" date="2021-02" db="EMBL/GenBank/DDBJ databases">
        <title>Leishmania (Mundinia) enrietti genome sequencing and assembly.</title>
        <authorList>
            <person name="Almutairi H."/>
            <person name="Gatherer D."/>
        </authorList>
    </citation>
    <scope>NUCLEOTIDE SEQUENCE [LARGE SCALE GENOMIC DNA]</scope>
    <source>
        <strain evidence="2">CUR178</strain>
    </source>
</reference>
<dbReference type="AlphaFoldDB" id="A0A836KHA6"/>
<dbReference type="KEGG" id="lenr:94167554"/>
<dbReference type="EMBL" id="JAFHKP010000036">
    <property type="protein sequence ID" value="KAG5465548.1"/>
    <property type="molecule type" value="Genomic_DNA"/>
</dbReference>
<accession>A0A836KHA6</accession>
<evidence type="ECO:0000313" key="2">
    <source>
        <dbReference type="EMBL" id="KAG5465548.1"/>
    </source>
</evidence>
<dbReference type="GeneID" id="94167554"/>